<sequence length="147" mass="17444">MKSKQVEKNVLYNARSMFELVSDVEKYPLFVPACKSLKIINKYEKEEITYIDATMRVGYGILNEFFTSHITINKHNFTIDVVNKDGPFVKLNNYWKFKDEKHGCKIKFNIEFEAKQSLTGSIINLMFEKVFFKYMDAFEKRAHQIFK</sequence>
<dbReference type="GO" id="GO:0045333">
    <property type="term" value="P:cellular respiration"/>
    <property type="evidence" value="ECO:0007669"/>
    <property type="project" value="InterPro"/>
</dbReference>
<evidence type="ECO:0000313" key="4">
    <source>
        <dbReference type="Proteomes" id="UP000253570"/>
    </source>
</evidence>
<reference evidence="3 4" key="1">
    <citation type="journal article" date="2018" name="Microbiome">
        <title>Fine metagenomic profile of the Mediterranean stratified and mixed water columns revealed by assembly and recruitment.</title>
        <authorList>
            <person name="Haro-Moreno J.M."/>
            <person name="Lopez-Perez M."/>
            <person name="De La Torre J.R."/>
            <person name="Picazo A."/>
            <person name="Camacho A."/>
            <person name="Rodriguez-Valera F."/>
        </authorList>
    </citation>
    <scope>NUCLEOTIDE SEQUENCE [LARGE SCALE GENOMIC DNA]</scope>
    <source>
        <strain evidence="3">MED-G57</strain>
    </source>
</reference>
<dbReference type="GO" id="GO:0048039">
    <property type="term" value="F:ubiquinone binding"/>
    <property type="evidence" value="ECO:0007669"/>
    <property type="project" value="InterPro"/>
</dbReference>
<protein>
    <submittedName>
        <fullName evidence="3">Type II toxin-antitoxin system RatA family toxin</fullName>
    </submittedName>
</protein>
<proteinExistence type="inferred from homology"/>
<dbReference type="PANTHER" id="PTHR12901">
    <property type="entry name" value="SPERM PROTEIN HOMOLOG"/>
    <property type="match status" value="1"/>
</dbReference>
<dbReference type="InterPro" id="IPR044996">
    <property type="entry name" value="COQ10-like"/>
</dbReference>
<dbReference type="Proteomes" id="UP000253570">
    <property type="component" value="Unassembled WGS sequence"/>
</dbReference>
<accession>A0A368DI69</accession>
<dbReference type="EMBL" id="QOQD01000025">
    <property type="protein sequence ID" value="RCL71527.1"/>
    <property type="molecule type" value="Genomic_DNA"/>
</dbReference>
<dbReference type="CDD" id="cd07813">
    <property type="entry name" value="COQ10p_like"/>
    <property type="match status" value="1"/>
</dbReference>
<evidence type="ECO:0000259" key="2">
    <source>
        <dbReference type="Pfam" id="PF03364"/>
    </source>
</evidence>
<dbReference type="AlphaFoldDB" id="A0A368DI69"/>
<dbReference type="InterPro" id="IPR023393">
    <property type="entry name" value="START-like_dom_sf"/>
</dbReference>
<comment type="similarity">
    <text evidence="1">Belongs to the ribosome association toxin RatA family.</text>
</comment>
<evidence type="ECO:0000256" key="1">
    <source>
        <dbReference type="ARBA" id="ARBA00008918"/>
    </source>
</evidence>
<evidence type="ECO:0000313" key="3">
    <source>
        <dbReference type="EMBL" id="RCL71527.1"/>
    </source>
</evidence>
<feature type="domain" description="Coenzyme Q-binding protein COQ10 START" evidence="2">
    <location>
        <begin position="12"/>
        <end position="139"/>
    </location>
</feature>
<name>A0A368DI69_9PROT</name>
<organism evidence="3 4">
    <name type="scientific">PS1 clade bacterium</name>
    <dbReference type="NCBI Taxonomy" id="2175152"/>
    <lineage>
        <taxon>Bacteria</taxon>
        <taxon>Pseudomonadati</taxon>
        <taxon>Pseudomonadota</taxon>
        <taxon>Alphaproteobacteria</taxon>
        <taxon>PS1 clade</taxon>
    </lineage>
</organism>
<dbReference type="SUPFAM" id="SSF55961">
    <property type="entry name" value="Bet v1-like"/>
    <property type="match status" value="1"/>
</dbReference>
<gene>
    <name evidence="3" type="ORF">DBW71_06560</name>
</gene>
<dbReference type="Pfam" id="PF03364">
    <property type="entry name" value="Polyketide_cyc"/>
    <property type="match status" value="1"/>
</dbReference>
<dbReference type="PANTHER" id="PTHR12901:SF10">
    <property type="entry name" value="COENZYME Q-BINDING PROTEIN COQ10, MITOCHONDRIAL"/>
    <property type="match status" value="1"/>
</dbReference>
<dbReference type="Gene3D" id="3.30.530.20">
    <property type="match status" value="1"/>
</dbReference>
<dbReference type="InterPro" id="IPR005031">
    <property type="entry name" value="COQ10_START"/>
</dbReference>
<comment type="caution">
    <text evidence="3">The sequence shown here is derived from an EMBL/GenBank/DDBJ whole genome shotgun (WGS) entry which is preliminary data.</text>
</comment>